<comment type="caution">
    <text evidence="6">The sequence shown here is derived from an EMBL/GenBank/DDBJ whole genome shotgun (WGS) entry which is preliminary data.</text>
</comment>
<dbReference type="Pfam" id="PF02518">
    <property type="entry name" value="HATPase_c"/>
    <property type="match status" value="1"/>
</dbReference>
<evidence type="ECO:0000256" key="4">
    <source>
        <dbReference type="SAM" id="Phobius"/>
    </source>
</evidence>
<proteinExistence type="predicted"/>
<organism evidence="6 7">
    <name type="scientific">Prosthecobacter algae</name>
    <dbReference type="NCBI Taxonomy" id="1144682"/>
    <lineage>
        <taxon>Bacteria</taxon>
        <taxon>Pseudomonadati</taxon>
        <taxon>Verrucomicrobiota</taxon>
        <taxon>Verrucomicrobiia</taxon>
        <taxon>Verrucomicrobiales</taxon>
        <taxon>Verrucomicrobiaceae</taxon>
        <taxon>Prosthecobacter</taxon>
    </lineage>
</organism>
<dbReference type="Proteomes" id="UP001499852">
    <property type="component" value="Unassembled WGS sequence"/>
</dbReference>
<evidence type="ECO:0000256" key="2">
    <source>
        <dbReference type="ARBA" id="ARBA00022777"/>
    </source>
</evidence>
<keyword evidence="7" id="KW-1185">Reference proteome</keyword>
<dbReference type="InterPro" id="IPR011712">
    <property type="entry name" value="Sig_transdc_His_kin_sub3_dim/P"/>
</dbReference>
<keyword evidence="4" id="KW-1133">Transmembrane helix</keyword>
<dbReference type="Gene3D" id="3.30.565.10">
    <property type="entry name" value="Histidine kinase-like ATPase, C-terminal domain"/>
    <property type="match status" value="1"/>
</dbReference>
<dbReference type="PANTHER" id="PTHR24421:SF62">
    <property type="entry name" value="SENSORY TRANSDUCTION HISTIDINE KINASE"/>
    <property type="match status" value="1"/>
</dbReference>
<dbReference type="RefSeq" id="WP_345737799.1">
    <property type="nucleotide sequence ID" value="NZ_BAABIA010000007.1"/>
</dbReference>
<evidence type="ECO:0000259" key="5">
    <source>
        <dbReference type="SMART" id="SM00387"/>
    </source>
</evidence>
<dbReference type="InterPro" id="IPR050482">
    <property type="entry name" value="Sensor_HK_TwoCompSys"/>
</dbReference>
<name>A0ABP9PEC3_9BACT</name>
<keyword evidence="2" id="KW-0418">Kinase</keyword>
<dbReference type="InterPro" id="IPR036890">
    <property type="entry name" value="HATPase_C_sf"/>
</dbReference>
<accession>A0ABP9PEC3</accession>
<dbReference type="EMBL" id="BAABIA010000007">
    <property type="protein sequence ID" value="GAA5145046.1"/>
    <property type="molecule type" value="Genomic_DNA"/>
</dbReference>
<keyword evidence="4" id="KW-0472">Membrane</keyword>
<gene>
    <name evidence="6" type="ORF">GCM10023213_36180</name>
</gene>
<dbReference type="Pfam" id="PF07730">
    <property type="entry name" value="HisKA_3"/>
    <property type="match status" value="1"/>
</dbReference>
<reference evidence="7" key="1">
    <citation type="journal article" date="2019" name="Int. J. Syst. Evol. Microbiol.">
        <title>The Global Catalogue of Microorganisms (GCM) 10K type strain sequencing project: providing services to taxonomists for standard genome sequencing and annotation.</title>
        <authorList>
            <consortium name="The Broad Institute Genomics Platform"/>
            <consortium name="The Broad Institute Genome Sequencing Center for Infectious Disease"/>
            <person name="Wu L."/>
            <person name="Ma J."/>
        </authorList>
    </citation>
    <scope>NUCLEOTIDE SEQUENCE [LARGE SCALE GENOMIC DNA]</scope>
    <source>
        <strain evidence="7">JCM 18053</strain>
    </source>
</reference>
<protein>
    <recommendedName>
        <fullName evidence="5">Histidine kinase/HSP90-like ATPase domain-containing protein</fullName>
    </recommendedName>
</protein>
<feature type="transmembrane region" description="Helical" evidence="4">
    <location>
        <begin position="455"/>
        <end position="475"/>
    </location>
</feature>
<dbReference type="InterPro" id="IPR003594">
    <property type="entry name" value="HATPase_dom"/>
</dbReference>
<sequence>MKSGWQILCIVWGLALGGQAQDVLMRAAQVRALPPDRALQSVPVDLQAVVGFIEAPGGGTVFIQDETGGTFFRAPDRTQPMKPGDRVHVKGTSMPGLYLTGIIAQSYEVLGSGNPPVPAPAGYEDLATGRYHYQMVQVEGIGRRLSVPEENHSVLHLALGSRVVEVRVDAPLPDGMEAWVDARLQITALAAGGINDRRQLVFPYLRVSDWSEVKILKPAPAVANLEALPAARLLQFDPGRIPEFGHRVRTMGKVLAAFPDGQVFIRDLKAEVQVPSSPPIKPLVLPSENARPAAMAVRLASPQLLKPGQLVDVAGFPNMDGFSASLVDAVLVKEATPVVHGMEPVQVTLKEIASGTLDANLVRLEVELVDAYRTGAGWELRLLSGALPMRALLPEAEDIQDLRPGSLLQLTGICRIESSTDQGFRSRPERAMLMLRGVEDLVVLSAPSWWTVQRLVGLVGLLLALVAGGLLWITLLRRQVAKQGEALRRRIAHEAALEERQRIAREFHDTLEQELAGLSLRLDAAVTRPLEEKARRLMETSRHLVSRIQTEARNLVADLRADPESVTDLSAALQELADRTLSDLLQVTVQVEPPLPALPVHVAHHLRMIAQEAVTNVLKHAHATSIALGLKMQEGLLCLTVSDDGLGLDQTSTQGQAGHFGCMGIRERCLRIGAQVEWLNILPHGTQVRVTLPLTSD</sequence>
<dbReference type="CDD" id="cd16917">
    <property type="entry name" value="HATPase_UhpB-NarQ-NarX-like"/>
    <property type="match status" value="1"/>
</dbReference>
<keyword evidence="1" id="KW-0808">Transferase</keyword>
<dbReference type="PANTHER" id="PTHR24421">
    <property type="entry name" value="NITRATE/NITRITE SENSOR PROTEIN NARX-RELATED"/>
    <property type="match status" value="1"/>
</dbReference>
<keyword evidence="3" id="KW-0902">Two-component regulatory system</keyword>
<dbReference type="SUPFAM" id="SSF55874">
    <property type="entry name" value="ATPase domain of HSP90 chaperone/DNA topoisomerase II/histidine kinase"/>
    <property type="match status" value="1"/>
</dbReference>
<keyword evidence="4" id="KW-0812">Transmembrane</keyword>
<evidence type="ECO:0000256" key="1">
    <source>
        <dbReference type="ARBA" id="ARBA00022679"/>
    </source>
</evidence>
<evidence type="ECO:0000256" key="3">
    <source>
        <dbReference type="ARBA" id="ARBA00023012"/>
    </source>
</evidence>
<evidence type="ECO:0000313" key="6">
    <source>
        <dbReference type="EMBL" id="GAA5145046.1"/>
    </source>
</evidence>
<evidence type="ECO:0000313" key="7">
    <source>
        <dbReference type="Proteomes" id="UP001499852"/>
    </source>
</evidence>
<dbReference type="SMART" id="SM00387">
    <property type="entry name" value="HATPase_c"/>
    <property type="match status" value="1"/>
</dbReference>
<feature type="domain" description="Histidine kinase/HSP90-like ATPase" evidence="5">
    <location>
        <begin position="601"/>
        <end position="696"/>
    </location>
</feature>